<protein>
    <submittedName>
        <fullName evidence="1">Uncharacterized protein</fullName>
    </submittedName>
</protein>
<organism evidence="1 2">
    <name type="scientific">Pyropia yezoensis</name>
    <name type="common">Susabi-nori</name>
    <name type="synonym">Porphyra yezoensis</name>
    <dbReference type="NCBI Taxonomy" id="2788"/>
    <lineage>
        <taxon>Eukaryota</taxon>
        <taxon>Rhodophyta</taxon>
        <taxon>Bangiophyceae</taxon>
        <taxon>Bangiales</taxon>
        <taxon>Bangiaceae</taxon>
        <taxon>Pyropia</taxon>
    </lineage>
</organism>
<reference evidence="1" key="1">
    <citation type="submission" date="2019-11" db="EMBL/GenBank/DDBJ databases">
        <title>Nori genome reveals adaptations in red seaweeds to the harsh intertidal environment.</title>
        <authorList>
            <person name="Wang D."/>
            <person name="Mao Y."/>
        </authorList>
    </citation>
    <scope>NUCLEOTIDE SEQUENCE</scope>
    <source>
        <tissue evidence="1">Gametophyte</tissue>
    </source>
</reference>
<comment type="caution">
    <text evidence="1">The sequence shown here is derived from an EMBL/GenBank/DDBJ whole genome shotgun (WGS) entry which is preliminary data.</text>
</comment>
<keyword evidence="2" id="KW-1185">Reference proteome</keyword>
<dbReference type="Proteomes" id="UP000798662">
    <property type="component" value="Chromosome 2"/>
</dbReference>
<name>A0ACC3C8C3_PYRYE</name>
<sequence>MAFLARAASRGLWSTGRPPRVLSSVAGVTIPPPPPPNATSPPLTAGPRPGLTSPPPPPPSAASVAGGFSDGGGAAAGGGLPAAFPGDAPPAAGVDVGAAAASGAGAFGDVGAGVSGGAGAATSPGAGGPALGGPPHPPAGEDPATAAGDEDHDDGDGVVRELVHAAMHHVPAHGWTAAAIAAGAADMGLPPSSVGLLPGGGAELLTHFLLSVNARVAEQMRDGGPLAAVVGRPVDRVHAAVMGRLALLAPVKGRWGEALALGGRPDAVGGTVRATAEFVDEVWAYAGDVSTDFSWYTKRAGLATLYHTIELYWLTDSSADAAATSAFARRTLGSAASADAALSGVGAQLGAAARAVAATAEGVLGGSIRRGF</sequence>
<proteinExistence type="predicted"/>
<gene>
    <name evidence="1" type="ORF">I4F81_008853</name>
</gene>
<evidence type="ECO:0000313" key="1">
    <source>
        <dbReference type="EMBL" id="KAK1866333.1"/>
    </source>
</evidence>
<accession>A0ACC3C8C3</accession>
<evidence type="ECO:0000313" key="2">
    <source>
        <dbReference type="Proteomes" id="UP000798662"/>
    </source>
</evidence>
<dbReference type="EMBL" id="CM020619">
    <property type="protein sequence ID" value="KAK1866333.1"/>
    <property type="molecule type" value="Genomic_DNA"/>
</dbReference>